<dbReference type="Proteomes" id="UP000030745">
    <property type="component" value="Unassembled WGS sequence"/>
</dbReference>
<evidence type="ECO:0000313" key="2">
    <source>
        <dbReference type="EMBL" id="KDO28488.1"/>
    </source>
</evidence>
<organism evidence="2 3">
    <name type="scientific">Saprolegnia parasitica (strain CBS 223.65)</name>
    <dbReference type="NCBI Taxonomy" id="695850"/>
    <lineage>
        <taxon>Eukaryota</taxon>
        <taxon>Sar</taxon>
        <taxon>Stramenopiles</taxon>
        <taxon>Oomycota</taxon>
        <taxon>Saprolegniomycetes</taxon>
        <taxon>Saprolegniales</taxon>
        <taxon>Saprolegniaceae</taxon>
        <taxon>Saprolegnia</taxon>
    </lineage>
</organism>
<dbReference type="InterPro" id="IPR037383">
    <property type="entry name" value="CCDC87"/>
</dbReference>
<feature type="compositionally biased region" description="Low complexity" evidence="1">
    <location>
        <begin position="470"/>
        <end position="485"/>
    </location>
</feature>
<dbReference type="VEuPathDB" id="FungiDB:SPRG_06727"/>
<dbReference type="KEGG" id="spar:SPRG_06727"/>
<sequence length="706" mass="80323">MDARASQLLEPVRVPPKLLDRVEKAQKRLLNKDAYFFDSKPSVASPNHARKHLPDVVLRNKMMAFEAKWKCKSKTSLYYDPLDTSLDRLSVEERDLVMNRIQTKVEEITESVEAKYRRKQAALDTQGVFDHDVNARRVQTMCLVELQRKCNIDRIKEVVLDEFEMERNPLAVKGKPRHPSLNVLNVFFKKAEKAEMMAGPKKLQRLLRKPREAEPVQPPESSGNQTADAAETAAKAPPVIKPEPFKPRADELSERQVLLSRHAPVVGIIHALRANEAAAKRPKRRQLRAGDDAAAKPVTATDEWTERPRVFQALGARCAMELHRRSEKRLWDFTAPPIDYAEVVAHLAPFVDAWRRLHLQAHDEDNAASEDDTKLARLTERRRRHDQNYHLCQDAIKTRLRRHHVTSTAALPSTPTIEAAPTELERNPLQQYRAALLASRPSTILDVRLNQLVHRKLERNSSATRRRPATKTTKTTKTTTTTTTTSKPAVGRRIEARLAKRREGAMTWEWHMTERAASNSATEVLPPTPRLGAVPVDAGESTASASPTKLQRTMTMKHTTSDGRASLQARLELVWARLDVPYHLKLAMMEKYAMQDEPEVFSTALGLWEDAAEVVVLREQILTLLRSVHQGWLRNEFQEHMDRLDADALHRVGIALPLEWSPLVFETWAQAALPLITEECHARADRLHLETADELTYQGHAYRPAL</sequence>
<dbReference type="PANTHER" id="PTHR16078:SF1">
    <property type="entry name" value="COILED-COIL DOMAIN-CONTAINING PROTEIN 87"/>
    <property type="match status" value="1"/>
</dbReference>
<name>A0A067CDA4_SAPPC</name>
<gene>
    <name evidence="2" type="ORF">SPRG_06727</name>
</gene>
<dbReference type="OMA" id="QFQGHPY"/>
<dbReference type="AlphaFoldDB" id="A0A067CDA4"/>
<feature type="region of interest" description="Disordered" evidence="1">
    <location>
        <begin position="519"/>
        <end position="547"/>
    </location>
</feature>
<dbReference type="OrthoDB" id="67750at2759"/>
<accession>A0A067CDA4</accession>
<dbReference type="GeneID" id="24129057"/>
<feature type="region of interest" description="Disordered" evidence="1">
    <location>
        <begin position="277"/>
        <end position="300"/>
    </location>
</feature>
<dbReference type="RefSeq" id="XP_012200926.1">
    <property type="nucleotide sequence ID" value="XM_012345536.1"/>
</dbReference>
<keyword evidence="3" id="KW-1185">Reference proteome</keyword>
<protein>
    <submittedName>
        <fullName evidence="2">Uncharacterized protein</fullName>
    </submittedName>
</protein>
<dbReference type="PANTHER" id="PTHR16078">
    <property type="entry name" value="COILED-COIL DOMAIN-CONTAINING PROTEIN 87"/>
    <property type="match status" value="1"/>
</dbReference>
<evidence type="ECO:0000313" key="3">
    <source>
        <dbReference type="Proteomes" id="UP000030745"/>
    </source>
</evidence>
<feature type="region of interest" description="Disordered" evidence="1">
    <location>
        <begin position="209"/>
        <end position="246"/>
    </location>
</feature>
<feature type="compositionally biased region" description="Low complexity" evidence="1">
    <location>
        <begin position="227"/>
        <end position="236"/>
    </location>
</feature>
<proteinExistence type="predicted"/>
<dbReference type="EMBL" id="KK583211">
    <property type="protein sequence ID" value="KDO28488.1"/>
    <property type="molecule type" value="Genomic_DNA"/>
</dbReference>
<reference evidence="2 3" key="1">
    <citation type="journal article" date="2013" name="PLoS Genet.">
        <title>Distinctive expansion of potential virulence genes in the genome of the oomycete fish pathogen Saprolegnia parasitica.</title>
        <authorList>
            <person name="Jiang R.H."/>
            <person name="de Bruijn I."/>
            <person name="Haas B.J."/>
            <person name="Belmonte R."/>
            <person name="Lobach L."/>
            <person name="Christie J."/>
            <person name="van den Ackerveken G."/>
            <person name="Bottin A."/>
            <person name="Bulone V."/>
            <person name="Diaz-Moreno S.M."/>
            <person name="Dumas B."/>
            <person name="Fan L."/>
            <person name="Gaulin E."/>
            <person name="Govers F."/>
            <person name="Grenville-Briggs L.J."/>
            <person name="Horner N.R."/>
            <person name="Levin J.Z."/>
            <person name="Mammella M."/>
            <person name="Meijer H.J."/>
            <person name="Morris P."/>
            <person name="Nusbaum C."/>
            <person name="Oome S."/>
            <person name="Phillips A.J."/>
            <person name="van Rooyen D."/>
            <person name="Rzeszutek E."/>
            <person name="Saraiva M."/>
            <person name="Secombes C.J."/>
            <person name="Seidl M.F."/>
            <person name="Snel B."/>
            <person name="Stassen J.H."/>
            <person name="Sykes S."/>
            <person name="Tripathy S."/>
            <person name="van den Berg H."/>
            <person name="Vega-Arreguin J.C."/>
            <person name="Wawra S."/>
            <person name="Young S.K."/>
            <person name="Zeng Q."/>
            <person name="Dieguez-Uribeondo J."/>
            <person name="Russ C."/>
            <person name="Tyler B.M."/>
            <person name="van West P."/>
        </authorList>
    </citation>
    <scope>NUCLEOTIDE SEQUENCE [LARGE SCALE GENOMIC DNA]</scope>
    <source>
        <strain evidence="2 3">CBS 223.65</strain>
    </source>
</reference>
<feature type="region of interest" description="Disordered" evidence="1">
    <location>
        <begin position="458"/>
        <end position="489"/>
    </location>
</feature>
<evidence type="ECO:0000256" key="1">
    <source>
        <dbReference type="SAM" id="MobiDB-lite"/>
    </source>
</evidence>